<organism evidence="1 2">
    <name type="scientific">Sclerotinia sclerotiorum (strain ATCC 18683 / 1980 / Ss-1)</name>
    <name type="common">White mold</name>
    <name type="synonym">Whetzelinia sclerotiorum</name>
    <dbReference type="NCBI Taxonomy" id="665079"/>
    <lineage>
        <taxon>Eukaryota</taxon>
        <taxon>Fungi</taxon>
        <taxon>Dikarya</taxon>
        <taxon>Ascomycota</taxon>
        <taxon>Pezizomycotina</taxon>
        <taxon>Leotiomycetes</taxon>
        <taxon>Helotiales</taxon>
        <taxon>Sclerotiniaceae</taxon>
        <taxon>Sclerotinia</taxon>
    </lineage>
</organism>
<gene>
    <name evidence="1" type="ORF">SS1G_00863</name>
</gene>
<proteinExistence type="predicted"/>
<dbReference type="InParanoid" id="A7E6D8"/>
<dbReference type="EMBL" id="CH476621">
    <property type="protein sequence ID" value="EDN91460.1"/>
    <property type="molecule type" value="Genomic_DNA"/>
</dbReference>
<dbReference type="Proteomes" id="UP000001312">
    <property type="component" value="Unassembled WGS sequence"/>
</dbReference>
<reference evidence="2" key="1">
    <citation type="journal article" date="2011" name="PLoS Genet.">
        <title>Genomic analysis of the necrotrophic fungal pathogens Sclerotinia sclerotiorum and Botrytis cinerea.</title>
        <authorList>
            <person name="Amselem J."/>
            <person name="Cuomo C.A."/>
            <person name="van Kan J.A."/>
            <person name="Viaud M."/>
            <person name="Benito E.P."/>
            <person name="Couloux A."/>
            <person name="Coutinho P.M."/>
            <person name="de Vries R.P."/>
            <person name="Dyer P.S."/>
            <person name="Fillinger S."/>
            <person name="Fournier E."/>
            <person name="Gout L."/>
            <person name="Hahn M."/>
            <person name="Kohn L."/>
            <person name="Lapalu N."/>
            <person name="Plummer K.M."/>
            <person name="Pradier J.M."/>
            <person name="Quevillon E."/>
            <person name="Sharon A."/>
            <person name="Simon A."/>
            <person name="ten Have A."/>
            <person name="Tudzynski B."/>
            <person name="Tudzynski P."/>
            <person name="Wincker P."/>
            <person name="Andrew M."/>
            <person name="Anthouard V."/>
            <person name="Beever R.E."/>
            <person name="Beffa R."/>
            <person name="Benoit I."/>
            <person name="Bouzid O."/>
            <person name="Brault B."/>
            <person name="Chen Z."/>
            <person name="Choquer M."/>
            <person name="Collemare J."/>
            <person name="Cotton P."/>
            <person name="Danchin E.G."/>
            <person name="Da Silva C."/>
            <person name="Gautier A."/>
            <person name="Giraud C."/>
            <person name="Giraud T."/>
            <person name="Gonzalez C."/>
            <person name="Grossetete S."/>
            <person name="Guldener U."/>
            <person name="Henrissat B."/>
            <person name="Howlett B.J."/>
            <person name="Kodira C."/>
            <person name="Kretschmer M."/>
            <person name="Lappartient A."/>
            <person name="Leroch M."/>
            <person name="Levis C."/>
            <person name="Mauceli E."/>
            <person name="Neuveglise C."/>
            <person name="Oeser B."/>
            <person name="Pearson M."/>
            <person name="Poulain J."/>
            <person name="Poussereau N."/>
            <person name="Quesneville H."/>
            <person name="Rascle C."/>
            <person name="Schumacher J."/>
            <person name="Segurens B."/>
            <person name="Sexton A."/>
            <person name="Silva E."/>
            <person name="Sirven C."/>
            <person name="Soanes D.M."/>
            <person name="Talbot N.J."/>
            <person name="Templeton M."/>
            <person name="Yandava C."/>
            <person name="Yarden O."/>
            <person name="Zeng Q."/>
            <person name="Rollins J.A."/>
            <person name="Lebrun M.H."/>
            <person name="Dickman M."/>
        </authorList>
    </citation>
    <scope>NUCLEOTIDE SEQUENCE [LARGE SCALE GENOMIC DNA]</scope>
    <source>
        <strain evidence="2">ATCC 18683 / 1980 / Ss-1</strain>
    </source>
</reference>
<protein>
    <submittedName>
        <fullName evidence="1">Uncharacterized protein</fullName>
    </submittedName>
</protein>
<evidence type="ECO:0000313" key="1">
    <source>
        <dbReference type="EMBL" id="EDN91460.1"/>
    </source>
</evidence>
<dbReference type="AlphaFoldDB" id="A7E6D8"/>
<dbReference type="GeneID" id="5495017"/>
<keyword evidence="2" id="KW-1185">Reference proteome</keyword>
<dbReference type="HOGENOM" id="CLU_2777441_0_0_1"/>
<accession>A7E6D8</accession>
<dbReference type="RefSeq" id="XP_001598774.1">
    <property type="nucleotide sequence ID" value="XM_001598724.1"/>
</dbReference>
<dbReference type="KEGG" id="ssl:SS1G_00863"/>
<name>A7E6D8_SCLS1</name>
<sequence>MGVNFRFVIRKWIRGVLVLVLVEKPQSTRGLQRRKLIRALSPGLLRHASVALEFDSCEREEKGEVFGNK</sequence>
<evidence type="ECO:0000313" key="2">
    <source>
        <dbReference type="Proteomes" id="UP000001312"/>
    </source>
</evidence>